<evidence type="ECO:0000313" key="8">
    <source>
        <dbReference type="EMBL" id="TWT80724.1"/>
    </source>
</evidence>
<dbReference type="GO" id="GO:0005886">
    <property type="term" value="C:plasma membrane"/>
    <property type="evidence" value="ECO:0007669"/>
    <property type="project" value="UniProtKB-SubCell"/>
</dbReference>
<dbReference type="InterPro" id="IPR052923">
    <property type="entry name" value="UPF0718"/>
</dbReference>
<comment type="subcellular location">
    <subcellularLocation>
        <location evidence="1">Cell membrane</location>
        <topology evidence="1">Multi-pass membrane protein</topology>
    </subcellularLocation>
</comment>
<feature type="transmembrane region" description="Helical" evidence="7">
    <location>
        <begin position="227"/>
        <end position="247"/>
    </location>
</feature>
<dbReference type="OrthoDB" id="9810876at2"/>
<dbReference type="InterPro" id="IPR005524">
    <property type="entry name" value="DUF318"/>
</dbReference>
<gene>
    <name evidence="8" type="ORF">CA13_21700</name>
</gene>
<evidence type="ECO:0000256" key="5">
    <source>
        <dbReference type="ARBA" id="ARBA00022989"/>
    </source>
</evidence>
<protein>
    <submittedName>
        <fullName evidence="8">Putative permease</fullName>
    </submittedName>
</protein>
<reference evidence="8 9" key="1">
    <citation type="submission" date="2019-02" db="EMBL/GenBank/DDBJ databases">
        <title>Deep-cultivation of Planctomycetes and their phenomic and genomic characterization uncovers novel biology.</title>
        <authorList>
            <person name="Wiegand S."/>
            <person name="Jogler M."/>
            <person name="Boedeker C."/>
            <person name="Pinto D."/>
            <person name="Vollmers J."/>
            <person name="Rivas-Marin E."/>
            <person name="Kohn T."/>
            <person name="Peeters S.H."/>
            <person name="Heuer A."/>
            <person name="Rast P."/>
            <person name="Oberbeckmann S."/>
            <person name="Bunk B."/>
            <person name="Jeske O."/>
            <person name="Meyerdierks A."/>
            <person name="Storesund J.E."/>
            <person name="Kallscheuer N."/>
            <person name="Luecker S."/>
            <person name="Lage O.M."/>
            <person name="Pohl T."/>
            <person name="Merkel B.J."/>
            <person name="Hornburger P."/>
            <person name="Mueller R.-W."/>
            <person name="Bruemmer F."/>
            <person name="Labrenz M."/>
            <person name="Spormann A.M."/>
            <person name="Op Den Camp H."/>
            <person name="Overmann J."/>
            <person name="Amann R."/>
            <person name="Jetten M.S.M."/>
            <person name="Mascher T."/>
            <person name="Medema M.H."/>
            <person name="Devos D.P."/>
            <person name="Kaster A.-K."/>
            <person name="Ovreas L."/>
            <person name="Rohde M."/>
            <person name="Galperin M.Y."/>
            <person name="Jogler C."/>
        </authorList>
    </citation>
    <scope>NUCLEOTIDE SEQUENCE [LARGE SCALE GENOMIC DNA]</scope>
    <source>
        <strain evidence="8 9">CA13</strain>
    </source>
</reference>
<proteinExistence type="inferred from homology"/>
<keyword evidence="4 7" id="KW-0812">Transmembrane</keyword>
<keyword evidence="6 7" id="KW-0472">Membrane</keyword>
<feature type="transmembrane region" description="Helical" evidence="7">
    <location>
        <begin position="108"/>
        <end position="127"/>
    </location>
</feature>
<evidence type="ECO:0000256" key="6">
    <source>
        <dbReference type="ARBA" id="ARBA00023136"/>
    </source>
</evidence>
<feature type="transmembrane region" description="Helical" evidence="7">
    <location>
        <begin position="331"/>
        <end position="349"/>
    </location>
</feature>
<dbReference type="AlphaFoldDB" id="A0A5C5Z098"/>
<organism evidence="8 9">
    <name type="scientific">Novipirellula herctigrandis</name>
    <dbReference type="NCBI Taxonomy" id="2527986"/>
    <lineage>
        <taxon>Bacteria</taxon>
        <taxon>Pseudomonadati</taxon>
        <taxon>Planctomycetota</taxon>
        <taxon>Planctomycetia</taxon>
        <taxon>Pirellulales</taxon>
        <taxon>Pirellulaceae</taxon>
        <taxon>Novipirellula</taxon>
    </lineage>
</organism>
<keyword evidence="3" id="KW-1003">Cell membrane</keyword>
<comment type="similarity">
    <text evidence="2">Belongs to the UPF0718 family.</text>
</comment>
<keyword evidence="5 7" id="KW-1133">Transmembrane helix</keyword>
<dbReference type="PANTHER" id="PTHR34184:SF4">
    <property type="entry name" value="UPF0718 PROTEIN YCGR"/>
    <property type="match status" value="1"/>
</dbReference>
<feature type="transmembrane region" description="Helical" evidence="7">
    <location>
        <begin position="6"/>
        <end position="27"/>
    </location>
</feature>
<name>A0A5C5Z098_9BACT</name>
<dbReference type="PANTHER" id="PTHR34184">
    <property type="entry name" value="UPF0718 PROTEIN YCGR"/>
    <property type="match status" value="1"/>
</dbReference>
<feature type="transmembrane region" description="Helical" evidence="7">
    <location>
        <begin position="48"/>
        <end position="70"/>
    </location>
</feature>
<dbReference type="Pfam" id="PF03773">
    <property type="entry name" value="ArsP_1"/>
    <property type="match status" value="1"/>
</dbReference>
<evidence type="ECO:0000256" key="1">
    <source>
        <dbReference type="ARBA" id="ARBA00004651"/>
    </source>
</evidence>
<dbReference type="RefSeq" id="WP_146395944.1">
    <property type="nucleotide sequence ID" value="NZ_SJPJ01000001.1"/>
</dbReference>
<sequence length="399" mass="43375">MVFWMIAKMFLAASPYIVLGFLMAGALHQWVPPDLLRRHLGRRGGLPLLKAVGIGSLLPICSCGTIPLGVGLYRCGAAAGTILSFMTSSPVLSPVVVLLSIKLLGWKMACTLLGTALLGSFLIGWVGNHILPDENSNDIDETKQYEPEPVARGGNSILQWLRWTFCDLGSHVGVELVIGLGVATLVMAFLPLEFISTWLGGQHITSLLLVILLSLPVYSCSVPSVPIVQSLLLLGLSPGAAVVYMMAGPATNMGELNAIRANMGGKVAGYYAIALIAVALTAGIATDRLIFSGYQYDATTINGELVVRQCCVPVLYNETSIYAIDFSDVTALQWGSAVVLFAVVAYGLYDKINEFLINPCRSCLWRDYAEKNRCAQKCHVRRKHDFYKKLKNRCRCKRD</sequence>
<feature type="transmembrane region" description="Helical" evidence="7">
    <location>
        <begin position="168"/>
        <end position="190"/>
    </location>
</feature>
<dbReference type="Proteomes" id="UP000315010">
    <property type="component" value="Unassembled WGS sequence"/>
</dbReference>
<evidence type="ECO:0000256" key="3">
    <source>
        <dbReference type="ARBA" id="ARBA00022475"/>
    </source>
</evidence>
<evidence type="ECO:0000256" key="7">
    <source>
        <dbReference type="SAM" id="Phobius"/>
    </source>
</evidence>
<accession>A0A5C5Z098</accession>
<evidence type="ECO:0000256" key="4">
    <source>
        <dbReference type="ARBA" id="ARBA00022692"/>
    </source>
</evidence>
<evidence type="ECO:0000313" key="9">
    <source>
        <dbReference type="Proteomes" id="UP000315010"/>
    </source>
</evidence>
<keyword evidence="9" id="KW-1185">Reference proteome</keyword>
<evidence type="ECO:0000256" key="2">
    <source>
        <dbReference type="ARBA" id="ARBA00006386"/>
    </source>
</evidence>
<comment type="caution">
    <text evidence="8">The sequence shown here is derived from an EMBL/GenBank/DDBJ whole genome shotgun (WGS) entry which is preliminary data.</text>
</comment>
<dbReference type="EMBL" id="SJPJ01000001">
    <property type="protein sequence ID" value="TWT80724.1"/>
    <property type="molecule type" value="Genomic_DNA"/>
</dbReference>
<feature type="transmembrane region" description="Helical" evidence="7">
    <location>
        <begin position="268"/>
        <end position="286"/>
    </location>
</feature>